<proteinExistence type="inferred from homology"/>
<sequence>MLTACAVACVGFVALGAWQVERLGWKEALIARVERNANGAPVPAPGPAQWDLLTRDDEYRRVQVHGRLDYEREVLVAATTGLGQGFWVLTPLQTQQGHWVLVNRGFVPSDLRERVPQGALEETVTGLLRFSEPGGRLLQKNDAAEGRWYSRDVAAIAQTQHLPGTVAPYFVDEVALPGAPADWPRPGLTVLQFPNNHLVYALTWFALAAMTAAAVGYVLLDHRRRRPTA</sequence>
<dbReference type="GO" id="GO:0005886">
    <property type="term" value="C:plasma membrane"/>
    <property type="evidence" value="ECO:0007669"/>
    <property type="project" value="UniProtKB-SubCell"/>
</dbReference>
<dbReference type="Pfam" id="PF02104">
    <property type="entry name" value="SURF1"/>
    <property type="match status" value="1"/>
</dbReference>
<protein>
    <recommendedName>
        <fullName evidence="6">SURF1-like protein</fullName>
    </recommendedName>
</protein>
<keyword evidence="4 6" id="KW-1133">Transmembrane helix</keyword>
<dbReference type="AlphaFoldDB" id="A0A923MPW0"/>
<comment type="caution">
    <text evidence="6">Lacks conserved residue(s) required for the propagation of feature annotation.</text>
</comment>
<evidence type="ECO:0000256" key="3">
    <source>
        <dbReference type="ARBA" id="ARBA00022692"/>
    </source>
</evidence>
<keyword evidence="5 6" id="KW-0472">Membrane</keyword>
<evidence type="ECO:0000256" key="6">
    <source>
        <dbReference type="RuleBase" id="RU363076"/>
    </source>
</evidence>
<evidence type="ECO:0000313" key="8">
    <source>
        <dbReference type="Proteomes" id="UP000608513"/>
    </source>
</evidence>
<name>A0A923MPW0_9BURK</name>
<dbReference type="EMBL" id="JACORT010000001">
    <property type="protein sequence ID" value="MBC5782029.1"/>
    <property type="molecule type" value="Genomic_DNA"/>
</dbReference>
<dbReference type="InterPro" id="IPR002994">
    <property type="entry name" value="Surf1/Shy1"/>
</dbReference>
<gene>
    <name evidence="7" type="ORF">H8N03_03675</name>
</gene>
<reference evidence="7" key="1">
    <citation type="submission" date="2020-08" db="EMBL/GenBank/DDBJ databases">
        <title>Ramlibacter sp. USB13 16S ribosomal RNA gene genome sequencing and assembly.</title>
        <authorList>
            <person name="Kang M."/>
        </authorList>
    </citation>
    <scope>NUCLEOTIDE SEQUENCE</scope>
    <source>
        <strain evidence="7">USB13</strain>
    </source>
</reference>
<dbReference type="PANTHER" id="PTHR23427:SF2">
    <property type="entry name" value="SURFEIT LOCUS PROTEIN 1"/>
    <property type="match status" value="1"/>
</dbReference>
<evidence type="ECO:0000256" key="1">
    <source>
        <dbReference type="ARBA" id="ARBA00004370"/>
    </source>
</evidence>
<evidence type="ECO:0000256" key="5">
    <source>
        <dbReference type="ARBA" id="ARBA00023136"/>
    </source>
</evidence>
<evidence type="ECO:0000256" key="2">
    <source>
        <dbReference type="ARBA" id="ARBA00007165"/>
    </source>
</evidence>
<comment type="subcellular location">
    <subcellularLocation>
        <location evidence="6">Cell membrane</location>
        <topology evidence="6">Multi-pass membrane protein</topology>
    </subcellularLocation>
    <subcellularLocation>
        <location evidence="1">Membrane</location>
    </subcellularLocation>
</comment>
<dbReference type="InterPro" id="IPR045214">
    <property type="entry name" value="Surf1/Surf4"/>
</dbReference>
<dbReference type="CDD" id="cd06662">
    <property type="entry name" value="SURF1"/>
    <property type="match status" value="1"/>
</dbReference>
<evidence type="ECO:0000256" key="4">
    <source>
        <dbReference type="ARBA" id="ARBA00022989"/>
    </source>
</evidence>
<evidence type="ECO:0000313" key="7">
    <source>
        <dbReference type="EMBL" id="MBC5782029.1"/>
    </source>
</evidence>
<keyword evidence="6" id="KW-1003">Cell membrane</keyword>
<feature type="transmembrane region" description="Helical" evidence="6">
    <location>
        <begin position="198"/>
        <end position="220"/>
    </location>
</feature>
<organism evidence="7 8">
    <name type="scientific">Ramlibacter cellulosilyticus</name>
    <dbReference type="NCBI Taxonomy" id="2764187"/>
    <lineage>
        <taxon>Bacteria</taxon>
        <taxon>Pseudomonadati</taxon>
        <taxon>Pseudomonadota</taxon>
        <taxon>Betaproteobacteria</taxon>
        <taxon>Burkholderiales</taxon>
        <taxon>Comamonadaceae</taxon>
        <taxon>Ramlibacter</taxon>
    </lineage>
</organism>
<comment type="caution">
    <text evidence="7">The sequence shown here is derived from an EMBL/GenBank/DDBJ whole genome shotgun (WGS) entry which is preliminary data.</text>
</comment>
<accession>A0A923MPW0</accession>
<dbReference type="PANTHER" id="PTHR23427">
    <property type="entry name" value="SURFEIT LOCUS PROTEIN"/>
    <property type="match status" value="1"/>
</dbReference>
<keyword evidence="3 6" id="KW-0812">Transmembrane</keyword>
<dbReference type="PROSITE" id="PS50895">
    <property type="entry name" value="SURF1"/>
    <property type="match status" value="1"/>
</dbReference>
<comment type="similarity">
    <text evidence="2 6">Belongs to the SURF1 family.</text>
</comment>
<keyword evidence="8" id="KW-1185">Reference proteome</keyword>
<dbReference type="Proteomes" id="UP000608513">
    <property type="component" value="Unassembled WGS sequence"/>
</dbReference>